<accession>A0A090D7Z5</accession>
<evidence type="ECO:0000259" key="6">
    <source>
        <dbReference type="PROSITE" id="PS51935"/>
    </source>
</evidence>
<evidence type="ECO:0000256" key="1">
    <source>
        <dbReference type="ARBA" id="ARBA00007074"/>
    </source>
</evidence>
<dbReference type="InterPro" id="IPR051202">
    <property type="entry name" value="Peptidase_C40"/>
</dbReference>
<dbReference type="SUPFAM" id="SSF54001">
    <property type="entry name" value="Cysteine proteinases"/>
    <property type="match status" value="1"/>
</dbReference>
<dbReference type="GeneID" id="55603582"/>
<reference evidence="7 8" key="1">
    <citation type="submission" date="2014-09" db="EMBL/GenBank/DDBJ databases">
        <title>Abundant and diverse CRISPR spacers in Clostridium difficile strains and prophages target multiple phage types within this pathogen.</title>
        <authorList>
            <person name="Hargreaves K.R."/>
            <person name="Flores C."/>
            <person name="Lawley T.D."/>
            <person name="Clokie M.R.J."/>
        </authorList>
    </citation>
    <scope>NUCLEOTIDE SEQUENCE [LARGE SCALE GENOMIC DNA]</scope>
</reference>
<protein>
    <submittedName>
        <fullName evidence="7">Putative cell wall hydrolase protein</fullName>
    </submittedName>
</protein>
<dbReference type="InterPro" id="IPR056937">
    <property type="entry name" value="YqbQ/XkdQ"/>
</dbReference>
<dbReference type="PANTHER" id="PTHR47053:SF1">
    <property type="entry name" value="MUREIN DD-ENDOPEPTIDASE MEPH-RELATED"/>
    <property type="match status" value="1"/>
</dbReference>
<dbReference type="Pfam" id="PF00877">
    <property type="entry name" value="NLPC_P60"/>
    <property type="match status" value="1"/>
</dbReference>
<feature type="compositionally biased region" description="Basic and acidic residues" evidence="5">
    <location>
        <begin position="257"/>
        <end position="267"/>
    </location>
</feature>
<dbReference type="Pfam" id="PF24032">
    <property type="entry name" value="YQBQ"/>
    <property type="match status" value="1"/>
</dbReference>
<feature type="domain" description="NlpC/P60" evidence="6">
    <location>
        <begin position="391"/>
        <end position="515"/>
    </location>
</feature>
<evidence type="ECO:0000256" key="4">
    <source>
        <dbReference type="ARBA" id="ARBA00022807"/>
    </source>
</evidence>
<keyword evidence="3 7" id="KW-0378">Hydrolase</keyword>
<dbReference type="PROSITE" id="PS51935">
    <property type="entry name" value="NLPC_P60"/>
    <property type="match status" value="1"/>
</dbReference>
<feature type="region of interest" description="Disordered" evidence="5">
    <location>
        <begin position="257"/>
        <end position="276"/>
    </location>
</feature>
<gene>
    <name evidence="7" type="primary">phiCDHM14_gp15</name>
</gene>
<evidence type="ECO:0000256" key="5">
    <source>
        <dbReference type="SAM" id="MobiDB-lite"/>
    </source>
</evidence>
<dbReference type="RefSeq" id="YP_009833534.1">
    <property type="nucleotide sequence ID" value="NC_048665.1"/>
</dbReference>
<evidence type="ECO:0000256" key="2">
    <source>
        <dbReference type="ARBA" id="ARBA00022670"/>
    </source>
</evidence>
<evidence type="ECO:0000313" key="7">
    <source>
        <dbReference type="EMBL" id="CDU85302.1"/>
    </source>
</evidence>
<evidence type="ECO:0000313" key="8">
    <source>
        <dbReference type="Proteomes" id="UP000029365"/>
    </source>
</evidence>
<organism evidence="7 8">
    <name type="scientific">Clostridium phage phiCDHM14</name>
    <dbReference type="NCBI Taxonomy" id="1522091"/>
    <lineage>
        <taxon>Viruses</taxon>
        <taxon>Duplodnaviria</taxon>
        <taxon>Heunggongvirae</taxon>
        <taxon>Uroviricota</taxon>
        <taxon>Caudoviricetes</taxon>
        <taxon>Sherbrookevirus</taxon>
        <taxon>Sherbrookevirus CDHM14</taxon>
    </lineage>
</organism>
<dbReference type="GO" id="GO:0006508">
    <property type="term" value="P:proteolysis"/>
    <property type="evidence" value="ECO:0007669"/>
    <property type="project" value="UniProtKB-KW"/>
</dbReference>
<dbReference type="Proteomes" id="UP000029365">
    <property type="component" value="Segment"/>
</dbReference>
<name>A0A090D7Z5_9CAUD</name>
<dbReference type="InterPro" id="IPR000064">
    <property type="entry name" value="NLP_P60_dom"/>
</dbReference>
<proteinExistence type="inferred from homology"/>
<evidence type="ECO:0000256" key="3">
    <source>
        <dbReference type="ARBA" id="ARBA00022801"/>
    </source>
</evidence>
<dbReference type="Gene3D" id="3.90.1720.10">
    <property type="entry name" value="endopeptidase domain like (from Nostoc punctiforme)"/>
    <property type="match status" value="1"/>
</dbReference>
<dbReference type="PANTHER" id="PTHR47053">
    <property type="entry name" value="MUREIN DD-ENDOPEPTIDASE MEPH-RELATED"/>
    <property type="match status" value="1"/>
</dbReference>
<dbReference type="InterPro" id="IPR059180">
    <property type="entry name" value="3D_YorM"/>
</dbReference>
<keyword evidence="2" id="KW-0645">Protease</keyword>
<sequence>MDDKELYRGMIINRSKDSSNNSISFVSKDMGFLLTQSEVSYNFKDKLVEDIAKQVFNDNKLAIGNIPKTNVKYTKMFIGVTGYDTIMSAYTEASKTTKKKYMIESNLDKFNVIEKGIITLNVMFEEGSNLINTSFSESMENVKNKVLVVDQYGNKISEKIDDKIFKDVGVIMQKVIQQQENSTVDIESEFKGIEQTCSLKGYGDVTCITGRGVKVKDSYTGLTGLFYIDTDKHNWDSNGNYEIDLDLNFQNIMDEKTAGQDEQKEESSDLNGEGTLNGREVKAEFTAYYPSNNPMEGGYYQAMDGKRLVPSNNTCAAPSKLKFKTKIQAKCPGTKIDGKTYTVTDRGGAIGLKNGVYRIDILMSSEKECNDFGRRKGTIIIGDGTGYTNATGKAKELISIAKSKLGCKYVWGATGPNTFDCSGFTQWCYKKIGINIPRVSRDQGKAGKAVSKGSLQLGDLVFFSSKGANGAIDHVGMFIGSGEFIHSPHTGDVVKISKLSGSYYAKNYVTARRYL</sequence>
<comment type="similarity">
    <text evidence="1">Belongs to the peptidase C40 family.</text>
</comment>
<dbReference type="GO" id="GO:0008234">
    <property type="term" value="F:cysteine-type peptidase activity"/>
    <property type="evidence" value="ECO:0007669"/>
    <property type="project" value="UniProtKB-KW"/>
</dbReference>
<dbReference type="CDD" id="cd14667">
    <property type="entry name" value="3D_containing_proteins"/>
    <property type="match status" value="1"/>
</dbReference>
<keyword evidence="4" id="KW-0788">Thiol protease</keyword>
<dbReference type="InterPro" id="IPR038765">
    <property type="entry name" value="Papain-like_cys_pep_sf"/>
</dbReference>
<dbReference type="EMBL" id="LK985321">
    <property type="protein sequence ID" value="CDU85302.1"/>
    <property type="molecule type" value="Genomic_DNA"/>
</dbReference>
<keyword evidence="8" id="KW-1185">Reference proteome</keyword>
<dbReference type="KEGG" id="vg:55603582"/>
<dbReference type="GO" id="GO:0001897">
    <property type="term" value="P:symbiont-mediated cytolysis of host cell"/>
    <property type="evidence" value="ECO:0007669"/>
    <property type="project" value="UniProtKB-ARBA"/>
</dbReference>